<evidence type="ECO:0000313" key="4">
    <source>
        <dbReference type="Proteomes" id="UP000438699"/>
    </source>
</evidence>
<comment type="caution">
    <text evidence="3">The sequence shown here is derived from an EMBL/GenBank/DDBJ whole genome shotgun (WGS) entry which is preliminary data.</text>
</comment>
<accession>A0A6N6N2R7</accession>
<dbReference type="SUPFAM" id="SSF69318">
    <property type="entry name" value="Integrin alpha N-terminal domain"/>
    <property type="match status" value="1"/>
</dbReference>
<sequence>MSRISAFSRHAALVLFGLLLMAAPTQAQNAKRYLVLPFEYTGPAKYQYYSKALQADLSSKLEWTGHFQPENQIDTTNVKIPNNEAEAIQLAKNLSVDYVAWGSTTILDKTATMKLSIQGVGGKKWSNKGQIPMTGITNWMRKSADAIMGDVFQRPGYGQTAEQKLEAQQQGNSGPKGPNFLSANSNNPSNNYGVKTLNPQFRYEGGVNTPGRWRSQTLRYPSFNMVVCDGDGDGKNEVFIMAEHNIHAYRFSEGKLLPLESFKLVRRFEPLRLSHLDVNGDGAEDLIVCGYQDERPVSHILSFKGGKYEKLVDSFTKFLGALKTPPTYRPMLVAQKLGRREFFDEYMYEAYYKDGEVKLANKIPTPAFGNIFNICYLPDGDSYKICLINDFRRLLTFTPTLERQAETQESYNTSPIMVEFEDVPLGMGGSPTKGIDSYIYIPIRMTAANLTQKDKFELLVNKDITLAGVVFDRFHQFAQGEIHSLVWDGVGMNLAWKTRRIKGTVTDYDVVDLNNDGKKQLAVLVNTYPGNLGVKARKTIVVTYELDM</sequence>
<evidence type="ECO:0000256" key="1">
    <source>
        <dbReference type="SAM" id="MobiDB-lite"/>
    </source>
</evidence>
<protein>
    <submittedName>
        <fullName evidence="3">VCBS repeat-containing protein</fullName>
    </submittedName>
</protein>
<feature type="region of interest" description="Disordered" evidence="1">
    <location>
        <begin position="161"/>
        <end position="191"/>
    </location>
</feature>
<gene>
    <name evidence="3" type="ORF">F8A88_10285</name>
</gene>
<feature type="compositionally biased region" description="Polar residues" evidence="1">
    <location>
        <begin position="181"/>
        <end position="191"/>
    </location>
</feature>
<dbReference type="RefSeq" id="WP_151151075.1">
    <property type="nucleotide sequence ID" value="NZ_WAIE01000004.1"/>
</dbReference>
<feature type="compositionally biased region" description="Polar residues" evidence="1">
    <location>
        <begin position="161"/>
        <end position="173"/>
    </location>
</feature>
<dbReference type="OrthoDB" id="5422153at2"/>
<reference evidence="3 4" key="1">
    <citation type="journal article" date="2017" name="Int. J. Syst. Evol. Microbiol.">
        <title>Desulfovibrio senegalensis sp. nov., a mesophilic sulfate reducer isolated from marine sediment.</title>
        <authorList>
            <person name="Thioye A."/>
            <person name="Gam Z.B.A."/>
            <person name="Mbengue M."/>
            <person name="Cayol J.L."/>
            <person name="Joseph-Bartoli M."/>
            <person name="Toure-Kane C."/>
            <person name="Labat M."/>
        </authorList>
    </citation>
    <scope>NUCLEOTIDE SEQUENCE [LARGE SCALE GENOMIC DNA]</scope>
    <source>
        <strain evidence="3 4">DSM 101509</strain>
    </source>
</reference>
<feature type="signal peptide" evidence="2">
    <location>
        <begin position="1"/>
        <end position="27"/>
    </location>
</feature>
<dbReference type="InterPro" id="IPR028994">
    <property type="entry name" value="Integrin_alpha_N"/>
</dbReference>
<organism evidence="3 4">
    <name type="scientific">Pseudodesulfovibrio senegalensis</name>
    <dbReference type="NCBI Taxonomy" id="1721087"/>
    <lineage>
        <taxon>Bacteria</taxon>
        <taxon>Pseudomonadati</taxon>
        <taxon>Thermodesulfobacteriota</taxon>
        <taxon>Desulfovibrionia</taxon>
        <taxon>Desulfovibrionales</taxon>
        <taxon>Desulfovibrionaceae</taxon>
    </lineage>
</organism>
<dbReference type="AlphaFoldDB" id="A0A6N6N2R7"/>
<evidence type="ECO:0000313" key="3">
    <source>
        <dbReference type="EMBL" id="KAB1441332.1"/>
    </source>
</evidence>
<dbReference type="Proteomes" id="UP000438699">
    <property type="component" value="Unassembled WGS sequence"/>
</dbReference>
<keyword evidence="2" id="KW-0732">Signal</keyword>
<name>A0A6N6N2R7_9BACT</name>
<feature type="chain" id="PRO_5027037510" evidence="2">
    <location>
        <begin position="28"/>
        <end position="548"/>
    </location>
</feature>
<proteinExistence type="predicted"/>
<dbReference type="EMBL" id="WAIE01000004">
    <property type="protein sequence ID" value="KAB1441332.1"/>
    <property type="molecule type" value="Genomic_DNA"/>
</dbReference>
<keyword evidence="4" id="KW-1185">Reference proteome</keyword>
<evidence type="ECO:0000256" key="2">
    <source>
        <dbReference type="SAM" id="SignalP"/>
    </source>
</evidence>